<dbReference type="InterPro" id="IPR036055">
    <property type="entry name" value="LDL_receptor-like_sf"/>
</dbReference>
<dbReference type="InterPro" id="IPR002172">
    <property type="entry name" value="LDrepeatLR_classA_rpt"/>
</dbReference>
<dbReference type="SMART" id="SM00192">
    <property type="entry name" value="LDLa"/>
    <property type="match status" value="1"/>
</dbReference>
<dbReference type="OrthoDB" id="6155811at2759"/>
<feature type="non-terminal residue" evidence="2">
    <location>
        <position position="191"/>
    </location>
</feature>
<name>A0A3S3NDC7_9ACAR</name>
<keyword evidence="1" id="KW-1015">Disulfide bond</keyword>
<protein>
    <recommendedName>
        <fullName evidence="4">CUB domain-containing protein</fullName>
    </recommendedName>
</protein>
<organism evidence="2 3">
    <name type="scientific">Dinothrombium tinctorium</name>
    <dbReference type="NCBI Taxonomy" id="1965070"/>
    <lineage>
        <taxon>Eukaryota</taxon>
        <taxon>Metazoa</taxon>
        <taxon>Ecdysozoa</taxon>
        <taxon>Arthropoda</taxon>
        <taxon>Chelicerata</taxon>
        <taxon>Arachnida</taxon>
        <taxon>Acari</taxon>
        <taxon>Acariformes</taxon>
        <taxon>Trombidiformes</taxon>
        <taxon>Prostigmata</taxon>
        <taxon>Anystina</taxon>
        <taxon>Parasitengona</taxon>
        <taxon>Trombidioidea</taxon>
        <taxon>Trombidiidae</taxon>
        <taxon>Dinothrombium</taxon>
    </lineage>
</organism>
<evidence type="ECO:0008006" key="4">
    <source>
        <dbReference type="Google" id="ProtNLM"/>
    </source>
</evidence>
<sequence length="191" mass="22352">TPLFCKWRVKVLPEFDVAFNVENLNLPFDCSNDDFLLLKDVPLCVQNAFSSNFASFYNYYYHHHHFHHRHSQRHFADSKEHKSFIIRREELRANHELHFENNGAPSFIDLYFSASNPENSSFALYWTQLKMLPESFESPESLVTLSKECEFLCKSSKTCLRRDLVCNGFPNCPNTGNGANYEDELESICHK</sequence>
<feature type="non-terminal residue" evidence="2">
    <location>
        <position position="1"/>
    </location>
</feature>
<comment type="caution">
    <text evidence="2">The sequence shown here is derived from an EMBL/GenBank/DDBJ whole genome shotgun (WGS) entry which is preliminary data.</text>
</comment>
<dbReference type="AlphaFoldDB" id="A0A3S3NDC7"/>
<evidence type="ECO:0000313" key="3">
    <source>
        <dbReference type="Proteomes" id="UP000285301"/>
    </source>
</evidence>
<dbReference type="Gene3D" id="4.10.400.10">
    <property type="entry name" value="Low-density Lipoprotein Receptor"/>
    <property type="match status" value="1"/>
</dbReference>
<reference evidence="2 3" key="1">
    <citation type="journal article" date="2018" name="Gigascience">
        <title>Genomes of trombidid mites reveal novel predicted allergens and laterally-transferred genes associated with secondary metabolism.</title>
        <authorList>
            <person name="Dong X."/>
            <person name="Chaisiri K."/>
            <person name="Xia D."/>
            <person name="Armstrong S.D."/>
            <person name="Fang Y."/>
            <person name="Donnelly M.J."/>
            <person name="Kadowaki T."/>
            <person name="McGarry J.W."/>
            <person name="Darby A.C."/>
            <person name="Makepeace B.L."/>
        </authorList>
    </citation>
    <scope>NUCLEOTIDE SEQUENCE [LARGE SCALE GENOMIC DNA]</scope>
    <source>
        <strain evidence="2">UoL-WK</strain>
    </source>
</reference>
<proteinExistence type="predicted"/>
<dbReference type="Proteomes" id="UP000285301">
    <property type="component" value="Unassembled WGS sequence"/>
</dbReference>
<gene>
    <name evidence="2" type="ORF">B4U79_10012</name>
</gene>
<evidence type="ECO:0000256" key="1">
    <source>
        <dbReference type="ARBA" id="ARBA00023157"/>
    </source>
</evidence>
<keyword evidence="3" id="KW-1185">Reference proteome</keyword>
<dbReference type="EMBL" id="NCKU01011354">
    <property type="protein sequence ID" value="RWS00474.1"/>
    <property type="molecule type" value="Genomic_DNA"/>
</dbReference>
<accession>A0A3S3NDC7</accession>
<evidence type="ECO:0000313" key="2">
    <source>
        <dbReference type="EMBL" id="RWS00474.1"/>
    </source>
</evidence>